<comment type="caution">
    <text evidence="1">The sequence shown here is derived from an EMBL/GenBank/DDBJ whole genome shotgun (WGS) entry which is preliminary data.</text>
</comment>
<dbReference type="RefSeq" id="WP_086113114.1">
    <property type="nucleotide sequence ID" value="NZ_CAWNHF010000090.1"/>
</dbReference>
<dbReference type="AlphaFoldDB" id="A0A1Y2SKZ6"/>
<sequence>MVLSQRRLPEVRCQSDWFIVFGNCPYYSDETPVTIELEQAFDRIIGYYKKTGSYFEVRYEGNEYSPKKRVEGVFTLTFKQFNFDKNTSGYGDCLFTEKHTTDCLNEFIHLLNDFIKKSECQ</sequence>
<name>A0A1Y2SKZ6_9GAMM</name>
<gene>
    <name evidence="1" type="ORF">Xbed_02372</name>
</gene>
<evidence type="ECO:0000313" key="2">
    <source>
        <dbReference type="Proteomes" id="UP000194204"/>
    </source>
</evidence>
<dbReference type="OrthoDB" id="6448116at2"/>
<organism evidence="1 2">
    <name type="scientific">Xenorhabdus beddingii</name>
    <dbReference type="NCBI Taxonomy" id="40578"/>
    <lineage>
        <taxon>Bacteria</taxon>
        <taxon>Pseudomonadati</taxon>
        <taxon>Pseudomonadota</taxon>
        <taxon>Gammaproteobacteria</taxon>
        <taxon>Enterobacterales</taxon>
        <taxon>Morganellaceae</taxon>
        <taxon>Xenorhabdus</taxon>
    </lineage>
</organism>
<keyword evidence="2" id="KW-1185">Reference proteome</keyword>
<accession>A0A1Y2SKZ6</accession>
<protein>
    <submittedName>
        <fullName evidence="1">Uncharacterized protein</fullName>
    </submittedName>
</protein>
<reference evidence="1 2" key="1">
    <citation type="submission" date="2017-01" db="EMBL/GenBank/DDBJ databases">
        <title>Deconstructing symbiosis and pathogenesis requirements using a combined genomic-metabolomic approach.</title>
        <authorList>
            <person name="Tobias N.J."/>
            <person name="Wolff H."/>
            <person name="Djahanschiri B."/>
            <person name="Ebersberger I."/>
            <person name="Bode H.B."/>
        </authorList>
    </citation>
    <scope>NUCLEOTIDE SEQUENCE [LARGE SCALE GENOMIC DNA]</scope>
    <source>
        <strain evidence="1 2">DSM 4764</strain>
    </source>
</reference>
<proteinExistence type="predicted"/>
<evidence type="ECO:0000313" key="1">
    <source>
        <dbReference type="EMBL" id="OTA19515.1"/>
    </source>
</evidence>
<dbReference type="Proteomes" id="UP000194204">
    <property type="component" value="Unassembled WGS sequence"/>
</dbReference>
<dbReference type="EMBL" id="MUBK01000018">
    <property type="protein sequence ID" value="OTA19515.1"/>
    <property type="molecule type" value="Genomic_DNA"/>
</dbReference>